<evidence type="ECO:0000313" key="4">
    <source>
        <dbReference type="Proteomes" id="UP000263012"/>
    </source>
</evidence>
<feature type="domain" description="Amidohydrolase-related" evidence="2">
    <location>
        <begin position="50"/>
        <end position="403"/>
    </location>
</feature>
<name>A0A343TM15_9EURY</name>
<dbReference type="InterPro" id="IPR032466">
    <property type="entry name" value="Metal_Hydrolase"/>
</dbReference>
<dbReference type="OrthoDB" id="372084at2157"/>
<gene>
    <name evidence="3" type="ORF">AArcSl_2516</name>
</gene>
<dbReference type="RefSeq" id="WP_119819880.1">
    <property type="nucleotide sequence ID" value="NZ_CP025066.1"/>
</dbReference>
<dbReference type="GO" id="GO:0016810">
    <property type="term" value="F:hydrolase activity, acting on carbon-nitrogen (but not peptide) bonds"/>
    <property type="evidence" value="ECO:0007669"/>
    <property type="project" value="InterPro"/>
</dbReference>
<reference evidence="4" key="1">
    <citation type="submission" date="2017-11" db="EMBL/GenBank/DDBJ databases">
        <title>Phenotypic and genomic properties of facultatively anaerobic sulfur-reducing natronoarchaea from hypersaline soda lakes.</title>
        <authorList>
            <person name="Sorokin D.Y."/>
            <person name="Kublanov I.V."/>
            <person name="Roman P."/>
            <person name="Sinninghe Damste J.S."/>
            <person name="Golyshin P.N."/>
            <person name="Rojo D."/>
            <person name="Ciordia S."/>
            <person name="Mena M.D.C."/>
            <person name="Ferrer M."/>
            <person name="Messina E."/>
            <person name="Smedile F."/>
            <person name="La Spada G."/>
            <person name="La Cono V."/>
            <person name="Yakimov M.M."/>
        </authorList>
    </citation>
    <scope>NUCLEOTIDE SEQUENCE [LARGE SCALE GENOMIC DNA]</scope>
    <source>
        <strain evidence="4">AArc-Sl</strain>
    </source>
</reference>
<dbReference type="PANTHER" id="PTHR43794:SF11">
    <property type="entry name" value="AMIDOHYDROLASE-RELATED DOMAIN-CONTAINING PROTEIN"/>
    <property type="match status" value="1"/>
</dbReference>
<evidence type="ECO:0000259" key="2">
    <source>
        <dbReference type="Pfam" id="PF01979"/>
    </source>
</evidence>
<dbReference type="KEGG" id="hdf:AArcSl_2516"/>
<dbReference type="Pfam" id="PF01979">
    <property type="entry name" value="Amidohydro_1"/>
    <property type="match status" value="1"/>
</dbReference>
<evidence type="ECO:0000256" key="1">
    <source>
        <dbReference type="ARBA" id="ARBA00022801"/>
    </source>
</evidence>
<dbReference type="EMBL" id="CP025066">
    <property type="protein sequence ID" value="AUX10137.1"/>
    <property type="molecule type" value="Genomic_DNA"/>
</dbReference>
<evidence type="ECO:0000313" key="3">
    <source>
        <dbReference type="EMBL" id="AUX10137.1"/>
    </source>
</evidence>
<dbReference type="InterPro" id="IPR050287">
    <property type="entry name" value="MTA/SAH_deaminase"/>
</dbReference>
<dbReference type="SUPFAM" id="SSF51338">
    <property type="entry name" value="Composite domain of metallo-dependent hydrolases"/>
    <property type="match status" value="1"/>
</dbReference>
<proteinExistence type="predicted"/>
<keyword evidence="4" id="KW-1185">Reference proteome</keyword>
<dbReference type="SUPFAM" id="SSF51556">
    <property type="entry name" value="Metallo-dependent hydrolases"/>
    <property type="match status" value="1"/>
</dbReference>
<accession>A0A343TM15</accession>
<dbReference type="Gene3D" id="2.30.40.10">
    <property type="entry name" value="Urease, subunit C, domain 1"/>
    <property type="match status" value="1"/>
</dbReference>
<dbReference type="InterPro" id="IPR011059">
    <property type="entry name" value="Metal-dep_hydrolase_composite"/>
</dbReference>
<dbReference type="Proteomes" id="UP000263012">
    <property type="component" value="Chromosome"/>
</dbReference>
<dbReference type="GeneID" id="37878871"/>
<sequence>MKLNAGTLVTMNDEREVREEAHVVVEDGEIVEIADGHASGEDVVDATDEVVIPGLVNCHTHMYALPIRGAPLTVSPQSFYEALVDIWWEVDEAFTMEDARLSSLGSCAEMLEAGVTTFCDNYSGPNTLPGALDAVAEGVAQTPIRGMITFETTARNSEEEAFDGIEENQRFIRDGESEYDRIEGHYCLHTLFTNTEPVVEECASRATDDDRPIQIHLEEGLVDVHKSIEEYGMRPVPALESMGFFDADVIAAHCVHSTDREIEILAEHDVGVAHNPYSNVNNAVGIANVEKMEEEDLTIGIGDDGWDPDMFETMRTAVGIHKLKKNNPSGFDMAKALEWATIGSAEVLGMEDAVGSIEPGKRADFVTLDLGPNPVLPGSAPYYVVSAASRGDVTRTIVDGEVVYERGGRVRGVDDEDLQAVGEASEALWDRL</sequence>
<dbReference type="AlphaFoldDB" id="A0A343TM15"/>
<keyword evidence="1 3" id="KW-0378">Hydrolase</keyword>
<organism evidence="3 4">
    <name type="scientific">Halalkaliarchaeum desulfuricum</name>
    <dbReference type="NCBI Taxonomy" id="2055893"/>
    <lineage>
        <taxon>Archaea</taxon>
        <taxon>Methanobacteriati</taxon>
        <taxon>Methanobacteriota</taxon>
        <taxon>Stenosarchaea group</taxon>
        <taxon>Halobacteria</taxon>
        <taxon>Halobacteriales</taxon>
        <taxon>Haloferacaceae</taxon>
        <taxon>Halalkaliarchaeum</taxon>
    </lineage>
</organism>
<dbReference type="InterPro" id="IPR006680">
    <property type="entry name" value="Amidohydro-rel"/>
</dbReference>
<dbReference type="Gene3D" id="3.20.20.140">
    <property type="entry name" value="Metal-dependent hydrolases"/>
    <property type="match status" value="1"/>
</dbReference>
<dbReference type="PANTHER" id="PTHR43794">
    <property type="entry name" value="AMINOHYDROLASE SSNA-RELATED"/>
    <property type="match status" value="1"/>
</dbReference>
<protein>
    <submittedName>
        <fullName evidence="3">N-ethylammeline chlorohydrolase</fullName>
    </submittedName>
</protein>